<accession>A0A9N9JUW0</accession>
<keyword evidence="3" id="KW-1185">Reference proteome</keyword>
<reference evidence="2" key="1">
    <citation type="submission" date="2021-06" db="EMBL/GenBank/DDBJ databases">
        <authorList>
            <person name="Kallberg Y."/>
            <person name="Tangrot J."/>
            <person name="Rosling A."/>
        </authorList>
    </citation>
    <scope>NUCLEOTIDE SEQUENCE</scope>
    <source>
        <strain evidence="2">MA453B</strain>
    </source>
</reference>
<protein>
    <submittedName>
        <fullName evidence="2">12566_t:CDS:1</fullName>
    </submittedName>
</protein>
<organism evidence="2 3">
    <name type="scientific">Dentiscutata erythropus</name>
    <dbReference type="NCBI Taxonomy" id="1348616"/>
    <lineage>
        <taxon>Eukaryota</taxon>
        <taxon>Fungi</taxon>
        <taxon>Fungi incertae sedis</taxon>
        <taxon>Mucoromycota</taxon>
        <taxon>Glomeromycotina</taxon>
        <taxon>Glomeromycetes</taxon>
        <taxon>Diversisporales</taxon>
        <taxon>Gigasporaceae</taxon>
        <taxon>Dentiscutata</taxon>
    </lineage>
</organism>
<feature type="non-terminal residue" evidence="2">
    <location>
        <position position="1"/>
    </location>
</feature>
<evidence type="ECO:0000313" key="3">
    <source>
        <dbReference type="Proteomes" id="UP000789405"/>
    </source>
</evidence>
<dbReference type="OrthoDB" id="10357286at2759"/>
<name>A0A9N9JUW0_9GLOM</name>
<dbReference type="EMBL" id="CAJVPY010033033">
    <property type="protein sequence ID" value="CAG8798464.1"/>
    <property type="molecule type" value="Genomic_DNA"/>
</dbReference>
<gene>
    <name evidence="2" type="ORF">DERYTH_LOCUS22876</name>
</gene>
<comment type="caution">
    <text evidence="2">The sequence shown here is derived from an EMBL/GenBank/DDBJ whole genome shotgun (WGS) entry which is preliminary data.</text>
</comment>
<evidence type="ECO:0000313" key="2">
    <source>
        <dbReference type="EMBL" id="CAG8798464.1"/>
    </source>
</evidence>
<proteinExistence type="predicted"/>
<dbReference type="AlphaFoldDB" id="A0A9N9JUW0"/>
<dbReference type="Proteomes" id="UP000789405">
    <property type="component" value="Unassembled WGS sequence"/>
</dbReference>
<sequence>NPISINDSNICKEEYKQAIAELQQKLEEQRSNEYIVMSNLQWQIEDREQIISEMRQHGITEQLFQQWDSRYCDQDKHIQAVTDIALIE</sequence>
<feature type="coiled-coil region" evidence="1">
    <location>
        <begin position="5"/>
        <end position="32"/>
    </location>
</feature>
<keyword evidence="1" id="KW-0175">Coiled coil</keyword>
<evidence type="ECO:0000256" key="1">
    <source>
        <dbReference type="SAM" id="Coils"/>
    </source>
</evidence>